<accession>A0A1L3Q3G6</accession>
<dbReference type="AlphaFoldDB" id="A0A1L3Q3G6"/>
<name>A0A1L3Q3G6_9EURY</name>
<dbReference type="Proteomes" id="UP000267921">
    <property type="component" value="Unassembled WGS sequence"/>
</dbReference>
<dbReference type="RefSeq" id="WP_072561852.1">
    <property type="nucleotide sequence ID" value="NZ_CP017921.1"/>
</dbReference>
<sequence>MAVLGWGFLHPVRMLRVMFSAYGKKIKRQNKWYNVFNQSGLPVYFVLNRMIDYCGINPLWNSRKYIGFLANSTYEIALLTDNLYILAVVMHHASFCLKKHLEQVHLIDHHYPQRCLYRHLFCVRQFFRIL</sequence>
<reference evidence="2 4" key="2">
    <citation type="submission" date="2018-10" db="EMBL/GenBank/DDBJ databases">
        <title>Cultivation of a novel Methanohalophilus strain from Kebrit Deep of the Red Sea and a genomic comparison of members of the genus Methanohalophilus.</title>
        <authorList>
            <person name="Guan Y."/>
            <person name="Ngugi D.K."/>
            <person name="Stingl U."/>
        </authorList>
    </citation>
    <scope>NUCLEOTIDE SEQUENCE [LARGE SCALE GENOMIC DNA]</scope>
    <source>
        <strain evidence="2 4">DSM 3094</strain>
    </source>
</reference>
<gene>
    <name evidence="1" type="ORF">BHR79_08000</name>
    <name evidence="2" type="ORF">EFE40_09210</name>
</gene>
<evidence type="ECO:0000313" key="1">
    <source>
        <dbReference type="EMBL" id="APH39426.1"/>
    </source>
</evidence>
<protein>
    <submittedName>
        <fullName evidence="1">Uncharacterized protein</fullName>
    </submittedName>
</protein>
<dbReference type="GeneID" id="30583702"/>
<reference evidence="1 3" key="1">
    <citation type="submission" date="2016-10" db="EMBL/GenBank/DDBJ databases">
        <title>Methanohalophilus halophilus.</title>
        <authorList>
            <person name="L'haridon S."/>
        </authorList>
    </citation>
    <scope>NUCLEOTIDE SEQUENCE [LARGE SCALE GENOMIC DNA]</scope>
    <source>
        <strain evidence="1 3">Z-7982</strain>
    </source>
</reference>
<evidence type="ECO:0000313" key="3">
    <source>
        <dbReference type="Proteomes" id="UP000186879"/>
    </source>
</evidence>
<evidence type="ECO:0000313" key="2">
    <source>
        <dbReference type="EMBL" id="RNI07716.1"/>
    </source>
</evidence>
<evidence type="ECO:0000313" key="4">
    <source>
        <dbReference type="Proteomes" id="UP000267921"/>
    </source>
</evidence>
<dbReference type="EMBL" id="CP017921">
    <property type="protein sequence ID" value="APH39426.1"/>
    <property type="molecule type" value="Genomic_DNA"/>
</dbReference>
<dbReference type="EMBL" id="RJJG01000007">
    <property type="protein sequence ID" value="RNI07716.1"/>
    <property type="molecule type" value="Genomic_DNA"/>
</dbReference>
<dbReference type="KEGG" id="mhaz:BHR79_08000"/>
<dbReference type="STRING" id="2177.BHR79_08000"/>
<proteinExistence type="predicted"/>
<keyword evidence="3" id="KW-1185">Reference proteome</keyword>
<dbReference type="Proteomes" id="UP000186879">
    <property type="component" value="Chromosome"/>
</dbReference>
<organism evidence="1 3">
    <name type="scientific">Methanohalophilus halophilus</name>
    <dbReference type="NCBI Taxonomy" id="2177"/>
    <lineage>
        <taxon>Archaea</taxon>
        <taxon>Methanobacteriati</taxon>
        <taxon>Methanobacteriota</taxon>
        <taxon>Stenosarchaea group</taxon>
        <taxon>Methanomicrobia</taxon>
        <taxon>Methanosarcinales</taxon>
        <taxon>Methanosarcinaceae</taxon>
        <taxon>Methanohalophilus</taxon>
    </lineage>
</organism>